<proteinExistence type="predicted"/>
<dbReference type="AlphaFoldDB" id="A0A2Z3JHC5"/>
<gene>
    <name evidence="2" type="ORF">DKM44_09130</name>
</gene>
<dbReference type="PROSITE" id="PS51819">
    <property type="entry name" value="VOC"/>
    <property type="match status" value="1"/>
</dbReference>
<sequence length="121" mass="13379">MITGLDHVQIEAPRGCEAAARTFFADFLGLPERTKPPVLAARGGAWFGLPDGRQLHVGVSEPFEPRRKGHLALRSADLDAVIKRAADFQISVTPDAELAPLRRVYLNDPWGNRLEILETPR</sequence>
<protein>
    <submittedName>
        <fullName evidence="2">Glyoxalase</fullName>
    </submittedName>
</protein>
<dbReference type="KEGG" id="dez:DKM44_09130"/>
<accession>A0A2Z3JHC5</accession>
<dbReference type="PANTHER" id="PTHR39175">
    <property type="entry name" value="FAMILY PROTEIN, PUTATIVE (AFU_ORTHOLOGUE AFUA_3G15060)-RELATED"/>
    <property type="match status" value="1"/>
</dbReference>
<dbReference type="PANTHER" id="PTHR39175:SF1">
    <property type="entry name" value="FAMILY PROTEIN, PUTATIVE (AFU_ORTHOLOGUE AFUA_3G15060)-RELATED"/>
    <property type="match status" value="1"/>
</dbReference>
<dbReference type="Proteomes" id="UP000245368">
    <property type="component" value="Chromosome"/>
</dbReference>
<dbReference type="InterPro" id="IPR029068">
    <property type="entry name" value="Glyas_Bleomycin-R_OHBP_Dase"/>
</dbReference>
<evidence type="ECO:0000313" key="2">
    <source>
        <dbReference type="EMBL" id="AWN24587.1"/>
    </source>
</evidence>
<name>A0A2Z3JHC5_9DEIO</name>
<dbReference type="EMBL" id="CP029494">
    <property type="protein sequence ID" value="AWN24587.1"/>
    <property type="molecule type" value="Genomic_DNA"/>
</dbReference>
<dbReference type="SUPFAM" id="SSF54593">
    <property type="entry name" value="Glyoxalase/Bleomycin resistance protein/Dihydroxybiphenyl dioxygenase"/>
    <property type="match status" value="1"/>
</dbReference>
<reference evidence="2 3" key="1">
    <citation type="submission" date="2018-05" db="EMBL/GenBank/DDBJ databases">
        <title>Complete Genome Sequence of Deinococcus sp. strain 17bor-2.</title>
        <authorList>
            <person name="Srinivasan S."/>
        </authorList>
    </citation>
    <scope>NUCLEOTIDE SEQUENCE [LARGE SCALE GENOMIC DNA]</scope>
    <source>
        <strain evidence="2 3">17bor-2</strain>
    </source>
</reference>
<evidence type="ECO:0000313" key="3">
    <source>
        <dbReference type="Proteomes" id="UP000245368"/>
    </source>
</evidence>
<feature type="domain" description="VOC" evidence="1">
    <location>
        <begin position="4"/>
        <end position="119"/>
    </location>
</feature>
<evidence type="ECO:0000259" key="1">
    <source>
        <dbReference type="PROSITE" id="PS51819"/>
    </source>
</evidence>
<organism evidence="2 3">
    <name type="scientific">Deinococcus irradiatisoli</name>
    <dbReference type="NCBI Taxonomy" id="2202254"/>
    <lineage>
        <taxon>Bacteria</taxon>
        <taxon>Thermotogati</taxon>
        <taxon>Deinococcota</taxon>
        <taxon>Deinococci</taxon>
        <taxon>Deinococcales</taxon>
        <taxon>Deinococcaceae</taxon>
        <taxon>Deinococcus</taxon>
    </lineage>
</organism>
<keyword evidence="3" id="KW-1185">Reference proteome</keyword>
<dbReference type="Gene3D" id="3.10.180.10">
    <property type="entry name" value="2,3-Dihydroxybiphenyl 1,2-Dioxygenase, domain 1"/>
    <property type="match status" value="1"/>
</dbReference>
<dbReference type="InterPro" id="IPR037523">
    <property type="entry name" value="VOC_core"/>
</dbReference>
<dbReference type="OrthoDB" id="9813630at2"/>